<dbReference type="EMBL" id="BQNB010020828">
    <property type="protein sequence ID" value="GJU00075.1"/>
    <property type="molecule type" value="Genomic_DNA"/>
</dbReference>
<protein>
    <submittedName>
        <fullName evidence="1">Uncharacterized protein</fullName>
    </submittedName>
</protein>
<dbReference type="Proteomes" id="UP001151760">
    <property type="component" value="Unassembled WGS sequence"/>
</dbReference>
<organism evidence="1 2">
    <name type="scientific">Tanacetum coccineum</name>
    <dbReference type="NCBI Taxonomy" id="301880"/>
    <lineage>
        <taxon>Eukaryota</taxon>
        <taxon>Viridiplantae</taxon>
        <taxon>Streptophyta</taxon>
        <taxon>Embryophyta</taxon>
        <taxon>Tracheophyta</taxon>
        <taxon>Spermatophyta</taxon>
        <taxon>Magnoliopsida</taxon>
        <taxon>eudicotyledons</taxon>
        <taxon>Gunneridae</taxon>
        <taxon>Pentapetalae</taxon>
        <taxon>asterids</taxon>
        <taxon>campanulids</taxon>
        <taxon>Asterales</taxon>
        <taxon>Asteraceae</taxon>
        <taxon>Asteroideae</taxon>
        <taxon>Anthemideae</taxon>
        <taxon>Anthemidinae</taxon>
        <taxon>Tanacetum</taxon>
    </lineage>
</organism>
<proteinExistence type="predicted"/>
<accession>A0ABQ5IIS3</accession>
<reference evidence="1" key="1">
    <citation type="journal article" date="2022" name="Int. J. Mol. Sci.">
        <title>Draft Genome of Tanacetum Coccineum: Genomic Comparison of Closely Related Tanacetum-Family Plants.</title>
        <authorList>
            <person name="Yamashiro T."/>
            <person name="Shiraishi A."/>
            <person name="Nakayama K."/>
            <person name="Satake H."/>
        </authorList>
    </citation>
    <scope>NUCLEOTIDE SEQUENCE</scope>
</reference>
<gene>
    <name evidence="1" type="ORF">Tco_1110413</name>
</gene>
<evidence type="ECO:0000313" key="2">
    <source>
        <dbReference type="Proteomes" id="UP001151760"/>
    </source>
</evidence>
<name>A0ABQ5IIS3_9ASTR</name>
<reference evidence="1" key="2">
    <citation type="submission" date="2022-01" db="EMBL/GenBank/DDBJ databases">
        <authorList>
            <person name="Yamashiro T."/>
            <person name="Shiraishi A."/>
            <person name="Satake H."/>
            <person name="Nakayama K."/>
        </authorList>
    </citation>
    <scope>NUCLEOTIDE SEQUENCE</scope>
</reference>
<comment type="caution">
    <text evidence="1">The sequence shown here is derived from an EMBL/GenBank/DDBJ whole genome shotgun (WGS) entry which is preliminary data.</text>
</comment>
<keyword evidence="2" id="KW-1185">Reference proteome</keyword>
<evidence type="ECO:0000313" key="1">
    <source>
        <dbReference type="EMBL" id="GJU00075.1"/>
    </source>
</evidence>
<sequence length="189" mass="21112">MMVSIPMTFPSANSTEYLVSTVDGTVLLKGLIITGVRLLSTRFHVLAIIASIALTSGPSEVSSVRESHNLRDSNSQKVIKGEFEKIKDVKVEDASLTCDTSLEVFKNEVNRLSGMGDDLFTYDVEVANIPCDSKIDDDSEHEADDDMGYDPSDVEFTKWLGSNFSNYKTMDLYTMKALWIYWIRGDDEV</sequence>